<sequence length="75" mass="8719">METNRFRRSANPFLNSGPIFSKKVRRPLSKDDRTFFELKNTFKTDSNLNPVQHAVCATYFGFSQNESVRFSREPG</sequence>
<proteinExistence type="predicted"/>
<evidence type="ECO:0000313" key="2">
    <source>
        <dbReference type="Proteomes" id="UP000276407"/>
    </source>
</evidence>
<gene>
    <name evidence="1" type="ORF">EFP84_04590</name>
</gene>
<dbReference type="AlphaFoldDB" id="A0A5F1XKB0"/>
<protein>
    <submittedName>
        <fullName evidence="1">Uncharacterized protein</fullName>
    </submittedName>
</protein>
<dbReference type="KEGG" id="lkm:EFP84_04590"/>
<accession>A0A5F1XKB0</accession>
<organism evidence="1 2">
    <name type="scientific">Leptospira kmetyi</name>
    <dbReference type="NCBI Taxonomy" id="408139"/>
    <lineage>
        <taxon>Bacteria</taxon>
        <taxon>Pseudomonadati</taxon>
        <taxon>Spirochaetota</taxon>
        <taxon>Spirochaetia</taxon>
        <taxon>Leptospirales</taxon>
        <taxon>Leptospiraceae</taxon>
        <taxon>Leptospira</taxon>
    </lineage>
</organism>
<evidence type="ECO:0000313" key="1">
    <source>
        <dbReference type="EMBL" id="AYV54864.1"/>
    </source>
</evidence>
<dbReference type="EMBL" id="CP033614">
    <property type="protein sequence ID" value="AYV54864.1"/>
    <property type="molecule type" value="Genomic_DNA"/>
</dbReference>
<reference evidence="1 2" key="1">
    <citation type="submission" date="2018-11" db="EMBL/GenBank/DDBJ databases">
        <title>Complete genome sequence of Leptospira kmetyi isolate LS 001/16 from soil sample associated with a leptospirosis patient in Kelantan.</title>
        <authorList>
            <person name="Muhammad Yusoff F."/>
            <person name="Muhammad Yusoff S."/>
            <person name="Ahmad M.N."/>
            <person name="Yusof N.Y."/>
            <person name="Aziah I."/>
        </authorList>
    </citation>
    <scope>NUCLEOTIDE SEQUENCE [LARGE SCALE GENOMIC DNA]</scope>
    <source>
        <strain evidence="1 2">LS 001/16</strain>
    </source>
</reference>
<name>A0A5F1XKB0_9LEPT</name>
<dbReference type="Proteomes" id="UP000276407">
    <property type="component" value="Chromosome 1"/>
</dbReference>